<dbReference type="Pfam" id="PF00656">
    <property type="entry name" value="Peptidase_C14"/>
    <property type="match status" value="1"/>
</dbReference>
<dbReference type="InterPro" id="IPR011600">
    <property type="entry name" value="Pept_C14_caspase"/>
</dbReference>
<dbReference type="InterPro" id="IPR050452">
    <property type="entry name" value="Metacaspase"/>
</dbReference>
<comment type="similarity">
    <text evidence="1">Belongs to the peptidase C14B family.</text>
</comment>
<dbReference type="GO" id="GO:0006508">
    <property type="term" value="P:proteolysis"/>
    <property type="evidence" value="ECO:0007669"/>
    <property type="project" value="InterPro"/>
</dbReference>
<feature type="domain" description="Peptidase C14 caspase" evidence="4">
    <location>
        <begin position="41"/>
        <end position="309"/>
    </location>
</feature>
<protein>
    <recommendedName>
        <fullName evidence="4">Peptidase C14 caspase domain-containing protein</fullName>
    </recommendedName>
</protein>
<dbReference type="EMBL" id="ML119119">
    <property type="protein sequence ID" value="RPB14062.1"/>
    <property type="molecule type" value="Genomic_DNA"/>
</dbReference>
<keyword evidence="6" id="KW-1185">Reference proteome</keyword>
<dbReference type="AlphaFoldDB" id="A0A3N4KXT8"/>
<feature type="compositionally biased region" description="Basic and acidic residues" evidence="2">
    <location>
        <begin position="721"/>
        <end position="730"/>
    </location>
</feature>
<accession>A0A3N4KXT8</accession>
<evidence type="ECO:0000313" key="6">
    <source>
        <dbReference type="Proteomes" id="UP000277580"/>
    </source>
</evidence>
<dbReference type="PANTHER" id="PTHR48104">
    <property type="entry name" value="METACASPASE-4"/>
    <property type="match status" value="1"/>
</dbReference>
<dbReference type="GO" id="GO:0004197">
    <property type="term" value="F:cysteine-type endopeptidase activity"/>
    <property type="evidence" value="ECO:0007669"/>
    <property type="project" value="InterPro"/>
</dbReference>
<dbReference type="Proteomes" id="UP000277580">
    <property type="component" value="Unassembled WGS sequence"/>
</dbReference>
<keyword evidence="3" id="KW-1133">Transmembrane helix</keyword>
<name>A0A3N4KXT8_9PEZI</name>
<dbReference type="Gene3D" id="3.40.50.1460">
    <property type="match status" value="1"/>
</dbReference>
<dbReference type="OrthoDB" id="3223806at2759"/>
<evidence type="ECO:0000256" key="3">
    <source>
        <dbReference type="SAM" id="Phobius"/>
    </source>
</evidence>
<feature type="transmembrane region" description="Helical" evidence="3">
    <location>
        <begin position="743"/>
        <end position="764"/>
    </location>
</feature>
<feature type="region of interest" description="Disordered" evidence="2">
    <location>
        <begin position="689"/>
        <end position="737"/>
    </location>
</feature>
<evidence type="ECO:0000259" key="4">
    <source>
        <dbReference type="Pfam" id="PF00656"/>
    </source>
</evidence>
<keyword evidence="3" id="KW-0812">Transmembrane</keyword>
<evidence type="ECO:0000313" key="5">
    <source>
        <dbReference type="EMBL" id="RPB14062.1"/>
    </source>
</evidence>
<evidence type="ECO:0000256" key="2">
    <source>
        <dbReference type="SAM" id="MobiDB-lite"/>
    </source>
</evidence>
<feature type="compositionally biased region" description="Basic and acidic residues" evidence="2">
    <location>
        <begin position="693"/>
        <end position="713"/>
    </location>
</feature>
<dbReference type="InParanoid" id="A0A3N4KXT8"/>
<dbReference type="PANTHER" id="PTHR48104:SF30">
    <property type="entry name" value="METACASPASE-1"/>
    <property type="match status" value="1"/>
</dbReference>
<keyword evidence="3" id="KW-0472">Membrane</keyword>
<reference evidence="5 6" key="1">
    <citation type="journal article" date="2018" name="Nat. Ecol. Evol.">
        <title>Pezizomycetes genomes reveal the molecular basis of ectomycorrhizal truffle lifestyle.</title>
        <authorList>
            <person name="Murat C."/>
            <person name="Payen T."/>
            <person name="Noel B."/>
            <person name="Kuo A."/>
            <person name="Morin E."/>
            <person name="Chen J."/>
            <person name="Kohler A."/>
            <person name="Krizsan K."/>
            <person name="Balestrini R."/>
            <person name="Da Silva C."/>
            <person name="Montanini B."/>
            <person name="Hainaut M."/>
            <person name="Levati E."/>
            <person name="Barry K.W."/>
            <person name="Belfiori B."/>
            <person name="Cichocki N."/>
            <person name="Clum A."/>
            <person name="Dockter R.B."/>
            <person name="Fauchery L."/>
            <person name="Guy J."/>
            <person name="Iotti M."/>
            <person name="Le Tacon F."/>
            <person name="Lindquist E.A."/>
            <person name="Lipzen A."/>
            <person name="Malagnac F."/>
            <person name="Mello A."/>
            <person name="Molinier V."/>
            <person name="Miyauchi S."/>
            <person name="Poulain J."/>
            <person name="Riccioni C."/>
            <person name="Rubini A."/>
            <person name="Sitrit Y."/>
            <person name="Splivallo R."/>
            <person name="Traeger S."/>
            <person name="Wang M."/>
            <person name="Zifcakova L."/>
            <person name="Wipf D."/>
            <person name="Zambonelli A."/>
            <person name="Paolocci F."/>
            <person name="Nowrousian M."/>
            <person name="Ottonello S."/>
            <person name="Baldrian P."/>
            <person name="Spatafora J.W."/>
            <person name="Henrissat B."/>
            <person name="Nagy L.G."/>
            <person name="Aury J.M."/>
            <person name="Wincker P."/>
            <person name="Grigoriev I.V."/>
            <person name="Bonfante P."/>
            <person name="Martin F.M."/>
        </authorList>
    </citation>
    <scope>NUCLEOTIDE SEQUENCE [LARGE SCALE GENOMIC DNA]</scope>
    <source>
        <strain evidence="5 6">CCBAS932</strain>
    </source>
</reference>
<dbReference type="GO" id="GO:0005737">
    <property type="term" value="C:cytoplasm"/>
    <property type="evidence" value="ECO:0007669"/>
    <property type="project" value="TreeGrafter"/>
</dbReference>
<organism evidence="5 6">
    <name type="scientific">Morchella conica CCBAS932</name>
    <dbReference type="NCBI Taxonomy" id="1392247"/>
    <lineage>
        <taxon>Eukaryota</taxon>
        <taxon>Fungi</taxon>
        <taxon>Dikarya</taxon>
        <taxon>Ascomycota</taxon>
        <taxon>Pezizomycotina</taxon>
        <taxon>Pezizomycetes</taxon>
        <taxon>Pezizales</taxon>
        <taxon>Morchellaceae</taxon>
        <taxon>Morchella</taxon>
    </lineage>
</organism>
<sequence length="767" mass="85928">MENLESNAAQPQKWLVLIGIDFYMPGGDRHDAAGNSLSFGSLNGCVQDVRSVEEYFKTQLKVDPSHIVALTSTKSKPGSKLPVQEEPRYWPTYENIVNLLKKVTKEAKTGDLVYIHYSGHGARVKTSYPNLKGVGGYDEAIAPHNIGCGGQYLRDVELAILLDAMVKKGLILTVVLDCCHSGGATRDGNTAVARGIDGVDETVSHDQRRQPIPVPPGLTESLKKSYRSIDRELWWDPQGYELIAACRLHEKANEDLIEGQWHGVLTYHLLLFLKSGGLNLTHGMLHRRLQVQITQDWNGQQTPVFSGKSNRYFFGSEEAGSFHTHTVKKVEGNTLILDAGKAHGVMVNSEYAIYPWNELHFSDSSKRPKARVTKVFELDSTAKLEFPAPDVKIEPGFQALPLKSLVLKLAVKLFPGTSTPTGKGLFNKLEEELRRNAQDSPVQLISDSESTAKYHIGVDFSNNFTLLDTSNEPISNFPQSTNPKQFLHNLRHLARYEMFRELKNLSEPDSLKEKYFFEIEGFDPATCGATHSVRDKSSIAIKFTNKTGVPLNITIFNFQSSLWCIEKVFPPPGLEYETVLNNDYKECEFEMLLSENWSPLSPDQIDCFKVFITQDPTSFSALELPELGPNGARLEPGSTRGENDLDALLAELDVGDRKARLARSSQARRLWATSEVEVRTVPDESHITLSEGHFTDEDHREISSENHVTDYDNKATPGEDFNSRNEESHNSRGNNPQKSFNPWPHVVFPLFFLFLSFCLLFCGFNSG</sequence>
<gene>
    <name evidence="5" type="ORF">P167DRAFT_534291</name>
</gene>
<proteinExistence type="inferred from homology"/>
<evidence type="ECO:0000256" key="1">
    <source>
        <dbReference type="ARBA" id="ARBA00009005"/>
    </source>
</evidence>